<comment type="caution">
    <text evidence="1">The sequence shown here is derived from an EMBL/GenBank/DDBJ whole genome shotgun (WGS) entry which is preliminary data.</text>
</comment>
<protein>
    <submittedName>
        <fullName evidence="1">Uncharacterized protein</fullName>
    </submittedName>
</protein>
<dbReference type="Proteomes" id="UP000624703">
    <property type="component" value="Unassembled WGS sequence"/>
</dbReference>
<name>A0A8J7MF10_9BACT</name>
<keyword evidence="2" id="KW-1185">Reference proteome</keyword>
<reference evidence="1" key="1">
    <citation type="submission" date="2021-01" db="EMBL/GenBank/DDBJ databases">
        <title>Modified the classification status of verrucomicrobia.</title>
        <authorList>
            <person name="Feng X."/>
        </authorList>
    </citation>
    <scope>NUCLEOTIDE SEQUENCE</scope>
    <source>
        <strain evidence="1">_KCTC 22039</strain>
    </source>
</reference>
<proteinExistence type="predicted"/>
<sequence length="451" mass="49903">MKRGKTKLITLCLLAGIVLPIIAALAWLLKAESRWMKYKAQQEAAGQDFSLEVMRFAPADADPAVNLARHPLLEDPNKLSAGTTSLNDVKALTNDIKEHTRFTKLSREDNQLAALSSAGKSPAEQHAAAKLVLDELDALAEPFSSLASQLENPASYWQLEPTHMFGGGIDHDLSPIYLLKFLNMRVSCHLIMENSDAAMADIQLIWRLAGKLAANPKGMTAVTATAMIRSVSNYIWHGMETNQFSRDQLLTLLQMMQNEPVDQANLRDIIVTNRAQFIADMNAFCGYAHGTPTLPRQLPRKIIASLQKSNYCRQLDASGLLEKSPNVTTSQLELLKYWTERPEPNSFKLNTYALGDCYLSTLRGSAQSIAMQQASIELSKLALANALFKIDHNRQPASLAELRSAYQLAEAEFSFEGMAVKMTKDAKGENKFSCSIPAELRVKSSVTTVEW</sequence>
<evidence type="ECO:0000313" key="1">
    <source>
        <dbReference type="EMBL" id="MBK1791476.1"/>
    </source>
</evidence>
<accession>A0A8J7MF10</accession>
<dbReference type="AlphaFoldDB" id="A0A8J7MF10"/>
<organism evidence="1 2">
    <name type="scientific">Persicirhabdus sediminis</name>
    <dbReference type="NCBI Taxonomy" id="454144"/>
    <lineage>
        <taxon>Bacteria</taxon>
        <taxon>Pseudomonadati</taxon>
        <taxon>Verrucomicrobiota</taxon>
        <taxon>Verrucomicrobiia</taxon>
        <taxon>Verrucomicrobiales</taxon>
        <taxon>Verrucomicrobiaceae</taxon>
        <taxon>Persicirhabdus</taxon>
    </lineage>
</organism>
<gene>
    <name evidence="1" type="ORF">JIN82_09960</name>
</gene>
<evidence type="ECO:0000313" key="2">
    <source>
        <dbReference type="Proteomes" id="UP000624703"/>
    </source>
</evidence>
<dbReference type="EMBL" id="JAENIM010000039">
    <property type="protein sequence ID" value="MBK1791476.1"/>
    <property type="molecule type" value="Genomic_DNA"/>
</dbReference>
<dbReference type="RefSeq" id="WP_200311480.1">
    <property type="nucleotide sequence ID" value="NZ_JAENIM010000039.1"/>
</dbReference>